<evidence type="ECO:0008006" key="6">
    <source>
        <dbReference type="Google" id="ProtNLM"/>
    </source>
</evidence>
<proteinExistence type="inferred from homology"/>
<evidence type="ECO:0000256" key="3">
    <source>
        <dbReference type="PROSITE-ProRule" id="PRU00708"/>
    </source>
</evidence>
<keyword evidence="2" id="KW-0677">Repeat</keyword>
<evidence type="ECO:0000313" key="4">
    <source>
        <dbReference type="EMBL" id="ESW12183.1"/>
    </source>
</evidence>
<dbReference type="InterPro" id="IPR011990">
    <property type="entry name" value="TPR-like_helical_dom_sf"/>
</dbReference>
<dbReference type="EMBL" id="CM002295">
    <property type="protein sequence ID" value="ESW12183.1"/>
    <property type="molecule type" value="Genomic_DNA"/>
</dbReference>
<dbReference type="Gramene" id="ESW12183">
    <property type="protein sequence ID" value="ESW12183"/>
    <property type="gene ID" value="PHAVU_008G091500g"/>
</dbReference>
<organism evidence="4 5">
    <name type="scientific">Phaseolus vulgaris</name>
    <name type="common">Kidney bean</name>
    <name type="synonym">French bean</name>
    <dbReference type="NCBI Taxonomy" id="3885"/>
    <lineage>
        <taxon>Eukaryota</taxon>
        <taxon>Viridiplantae</taxon>
        <taxon>Streptophyta</taxon>
        <taxon>Embryophyta</taxon>
        <taxon>Tracheophyta</taxon>
        <taxon>Spermatophyta</taxon>
        <taxon>Magnoliopsida</taxon>
        <taxon>eudicotyledons</taxon>
        <taxon>Gunneridae</taxon>
        <taxon>Pentapetalae</taxon>
        <taxon>rosids</taxon>
        <taxon>fabids</taxon>
        <taxon>Fabales</taxon>
        <taxon>Fabaceae</taxon>
        <taxon>Papilionoideae</taxon>
        <taxon>50 kb inversion clade</taxon>
        <taxon>NPAAA clade</taxon>
        <taxon>indigoferoid/millettioid clade</taxon>
        <taxon>Phaseoleae</taxon>
        <taxon>Phaseolus</taxon>
    </lineage>
</organism>
<evidence type="ECO:0000256" key="2">
    <source>
        <dbReference type="ARBA" id="ARBA00022737"/>
    </source>
</evidence>
<protein>
    <recommendedName>
        <fullName evidence="6">Pentatricopeptide repeat-containing protein</fullName>
    </recommendedName>
</protein>
<gene>
    <name evidence="4" type="ORF">PHAVU_008G091500g</name>
</gene>
<dbReference type="AlphaFoldDB" id="V7B5R1"/>
<feature type="repeat" description="PPR" evidence="3">
    <location>
        <begin position="181"/>
        <end position="216"/>
    </location>
</feature>
<sequence>MFDEMLESGVEPNSVTYSVLIRGVLWERDVEGGRELICRLWEMMSVEAEDSVKTAAFANLVGSLCRIAEELPFGSGLFEEVAYGQMVDSLCRVERHNGAARIVYVMRKRGFVPGEVSYNYVIHGLSRDELLNLLVFMPENQYLTGVISLNTVINGFCKMGRVDEASKVLHDMLMGKFAAPDVVTFTTLIYGMLDAASINEAHDLFHKLMPENGIKPSVVTYNALLREMKKNGLTPDSMTWRILDKLNGKGVKDIHSEDPTMSTFYEPRHEVRIEVN</sequence>
<dbReference type="PANTHER" id="PTHR47932:SF63">
    <property type="entry name" value="OS08G0290000 PROTEIN"/>
    <property type="match status" value="1"/>
</dbReference>
<dbReference type="Proteomes" id="UP000000226">
    <property type="component" value="Chromosome 8"/>
</dbReference>
<dbReference type="Pfam" id="PF01535">
    <property type="entry name" value="PPR"/>
    <property type="match status" value="1"/>
</dbReference>
<dbReference type="OMA" id="ASSKCHA"/>
<dbReference type="eggNOG" id="KOG4197">
    <property type="taxonomic scope" value="Eukaryota"/>
</dbReference>
<comment type="similarity">
    <text evidence="1">Belongs to the PPR family. P subfamily.</text>
</comment>
<dbReference type="InterPro" id="IPR002885">
    <property type="entry name" value="PPR_rpt"/>
</dbReference>
<reference evidence="5" key="1">
    <citation type="journal article" date="2014" name="Nat. Genet.">
        <title>A reference genome for common bean and genome-wide analysis of dual domestications.</title>
        <authorList>
            <person name="Schmutz J."/>
            <person name="McClean P.E."/>
            <person name="Mamidi S."/>
            <person name="Wu G.A."/>
            <person name="Cannon S.B."/>
            <person name="Grimwood J."/>
            <person name="Jenkins J."/>
            <person name="Shu S."/>
            <person name="Song Q."/>
            <person name="Chavarro C."/>
            <person name="Torres-Torres M."/>
            <person name="Geffroy V."/>
            <person name="Moghaddam S.M."/>
            <person name="Gao D."/>
            <person name="Abernathy B."/>
            <person name="Barry K."/>
            <person name="Blair M."/>
            <person name="Brick M.A."/>
            <person name="Chovatia M."/>
            <person name="Gepts P."/>
            <person name="Goodstein D.M."/>
            <person name="Gonzales M."/>
            <person name="Hellsten U."/>
            <person name="Hyten D.L."/>
            <person name="Jia G."/>
            <person name="Kelly J.D."/>
            <person name="Kudrna D."/>
            <person name="Lee R."/>
            <person name="Richard M.M."/>
            <person name="Miklas P.N."/>
            <person name="Osorno J.M."/>
            <person name="Rodrigues J."/>
            <person name="Thareau V."/>
            <person name="Urrea C.A."/>
            <person name="Wang M."/>
            <person name="Yu Y."/>
            <person name="Zhang M."/>
            <person name="Wing R.A."/>
            <person name="Cregan P.B."/>
            <person name="Rokhsar D.S."/>
            <person name="Jackson S.A."/>
        </authorList>
    </citation>
    <scope>NUCLEOTIDE SEQUENCE [LARGE SCALE GENOMIC DNA]</scope>
    <source>
        <strain evidence="5">cv. G19833</strain>
    </source>
</reference>
<dbReference type="PANTHER" id="PTHR47932">
    <property type="entry name" value="ATPASE EXPRESSION PROTEIN 3"/>
    <property type="match status" value="1"/>
</dbReference>
<keyword evidence="5" id="KW-1185">Reference proteome</keyword>
<dbReference type="Pfam" id="PF12854">
    <property type="entry name" value="PPR_1"/>
    <property type="match status" value="1"/>
</dbReference>
<dbReference type="NCBIfam" id="TIGR00756">
    <property type="entry name" value="PPR"/>
    <property type="match status" value="3"/>
</dbReference>
<dbReference type="OrthoDB" id="185373at2759"/>
<accession>V7B5R1</accession>
<dbReference type="Pfam" id="PF13041">
    <property type="entry name" value="PPR_2"/>
    <property type="match status" value="1"/>
</dbReference>
<dbReference type="GO" id="GO:0003729">
    <property type="term" value="F:mRNA binding"/>
    <property type="evidence" value="ECO:0007669"/>
    <property type="project" value="TreeGrafter"/>
</dbReference>
<evidence type="ECO:0000313" key="5">
    <source>
        <dbReference type="Proteomes" id="UP000000226"/>
    </source>
</evidence>
<dbReference type="Gene3D" id="1.25.40.10">
    <property type="entry name" value="Tetratricopeptide repeat domain"/>
    <property type="match status" value="2"/>
</dbReference>
<name>V7B5R1_PHAVU</name>
<evidence type="ECO:0000256" key="1">
    <source>
        <dbReference type="ARBA" id="ARBA00007626"/>
    </source>
</evidence>
<dbReference type="SMR" id="V7B5R1"/>
<dbReference type="PROSITE" id="PS51375">
    <property type="entry name" value="PPR"/>
    <property type="match status" value="3"/>
</dbReference>
<feature type="repeat" description="PPR" evidence="3">
    <location>
        <begin position="145"/>
        <end position="179"/>
    </location>
</feature>
<feature type="repeat" description="PPR" evidence="3">
    <location>
        <begin position="79"/>
        <end position="113"/>
    </location>
</feature>